<organism evidence="1 2">
    <name type="scientific">Maribacter algarum</name>
    <name type="common">ex Zhang et al. 2020</name>
    <dbReference type="NCBI Taxonomy" id="2578118"/>
    <lineage>
        <taxon>Bacteria</taxon>
        <taxon>Pseudomonadati</taxon>
        <taxon>Bacteroidota</taxon>
        <taxon>Flavobacteriia</taxon>
        <taxon>Flavobacteriales</taxon>
        <taxon>Flavobacteriaceae</taxon>
        <taxon>Maribacter</taxon>
    </lineage>
</organism>
<comment type="caution">
    <text evidence="1">The sequence shown here is derived from an EMBL/GenBank/DDBJ whole genome shotgun (WGS) entry which is preliminary data.</text>
</comment>
<dbReference type="Gene3D" id="3.30.530.20">
    <property type="match status" value="1"/>
</dbReference>
<dbReference type="OrthoDB" id="9801773at2"/>
<sequence length="156" mass="17904">MPKIHLETKIKADIHIVFDLSRSVDLHKISTAHTNEEAIAGRTSGLVEVNDTITWRAKHLGITQNLTSHITAVESPTYFADEMVKGAFKRFRHEHFFSEENGVVSMKDLFDYHAPFGVLGNLADALFLKKYMTKFLEKRNAAIKEFAESERWREIL</sequence>
<dbReference type="EMBL" id="VATY01000001">
    <property type="protein sequence ID" value="TMM59342.1"/>
    <property type="molecule type" value="Genomic_DNA"/>
</dbReference>
<accession>A0A5S3PYH9</accession>
<dbReference type="AlphaFoldDB" id="A0A5S3PYH9"/>
<proteinExistence type="predicted"/>
<protein>
    <submittedName>
        <fullName evidence="1">SRPBCC family protein</fullName>
    </submittedName>
</protein>
<evidence type="ECO:0000313" key="2">
    <source>
        <dbReference type="Proteomes" id="UP000310314"/>
    </source>
</evidence>
<dbReference type="InterPro" id="IPR023393">
    <property type="entry name" value="START-like_dom_sf"/>
</dbReference>
<reference evidence="1 2" key="1">
    <citation type="submission" date="2019-05" db="EMBL/GenBank/DDBJ databases">
        <authorList>
            <person name="Zhang J.-Y."/>
            <person name="Feg X."/>
            <person name="Du Z.-J."/>
        </authorList>
    </citation>
    <scope>NUCLEOTIDE SEQUENCE [LARGE SCALE GENOMIC DNA]</scope>
    <source>
        <strain evidence="1 2">RZ26</strain>
    </source>
</reference>
<dbReference type="RefSeq" id="WP_138657331.1">
    <property type="nucleotide sequence ID" value="NZ_VATY01000001.1"/>
</dbReference>
<dbReference type="Proteomes" id="UP000310314">
    <property type="component" value="Unassembled WGS sequence"/>
</dbReference>
<evidence type="ECO:0000313" key="1">
    <source>
        <dbReference type="EMBL" id="TMM59342.1"/>
    </source>
</evidence>
<dbReference type="CDD" id="cd07820">
    <property type="entry name" value="SRPBCC_3"/>
    <property type="match status" value="1"/>
</dbReference>
<name>A0A5S3PYH9_9FLAO</name>
<dbReference type="SUPFAM" id="SSF55961">
    <property type="entry name" value="Bet v1-like"/>
    <property type="match status" value="1"/>
</dbReference>
<gene>
    <name evidence="1" type="ORF">FEE95_07885</name>
</gene>
<keyword evidence="2" id="KW-1185">Reference proteome</keyword>